<dbReference type="Proteomes" id="UP001413721">
    <property type="component" value="Unassembled WGS sequence"/>
</dbReference>
<reference evidence="1 2" key="1">
    <citation type="submission" date="2024-03" db="EMBL/GenBank/DDBJ databases">
        <title>High-quality draft genome sequencing of Tistrella sp. BH-R2-4.</title>
        <authorList>
            <person name="Dong C."/>
        </authorList>
    </citation>
    <scope>NUCLEOTIDE SEQUENCE [LARGE SCALE GENOMIC DNA]</scope>
    <source>
        <strain evidence="1 2">BH-R2-4</strain>
    </source>
</reference>
<evidence type="ECO:0008006" key="3">
    <source>
        <dbReference type="Google" id="ProtNLM"/>
    </source>
</evidence>
<organism evidence="1 2">
    <name type="scientific">Tistrella arctica</name>
    <dbReference type="NCBI Taxonomy" id="3133430"/>
    <lineage>
        <taxon>Bacteria</taxon>
        <taxon>Pseudomonadati</taxon>
        <taxon>Pseudomonadota</taxon>
        <taxon>Alphaproteobacteria</taxon>
        <taxon>Geminicoccales</taxon>
        <taxon>Geminicoccaceae</taxon>
        <taxon>Tistrella</taxon>
    </lineage>
</organism>
<protein>
    <recommendedName>
        <fullName evidence="3">Type II toxin-antitoxin system ParD family antitoxin</fullName>
    </recommendedName>
</protein>
<evidence type="ECO:0000313" key="2">
    <source>
        <dbReference type="Proteomes" id="UP001413721"/>
    </source>
</evidence>
<dbReference type="EMBL" id="JBBKTW010000004">
    <property type="protein sequence ID" value="MEN2989021.1"/>
    <property type="molecule type" value="Genomic_DNA"/>
</dbReference>
<comment type="caution">
    <text evidence="1">The sequence shown here is derived from an EMBL/GenBank/DDBJ whole genome shotgun (WGS) entry which is preliminary data.</text>
</comment>
<dbReference type="Gene3D" id="6.10.10.120">
    <property type="entry name" value="Antitoxin ParD1-like"/>
    <property type="match status" value="1"/>
</dbReference>
<keyword evidence="2" id="KW-1185">Reference proteome</keyword>
<dbReference type="RefSeq" id="WP_345937406.1">
    <property type="nucleotide sequence ID" value="NZ_JBBKTW010000004.1"/>
</dbReference>
<gene>
    <name evidence="1" type="ORF">WG926_11965</name>
</gene>
<sequence>MTMALGRYDNAGDHAHDLIRHDHDRRDGIAQIQRLIDEGLASGIGSRTMADVLAEARRQASGPDRGGV</sequence>
<proteinExistence type="predicted"/>
<dbReference type="InterPro" id="IPR038296">
    <property type="entry name" value="ParD_sf"/>
</dbReference>
<evidence type="ECO:0000313" key="1">
    <source>
        <dbReference type="EMBL" id="MEN2989021.1"/>
    </source>
</evidence>
<accession>A0ABU9YJR3</accession>
<name>A0ABU9YJR3_9PROT</name>